<dbReference type="KEGG" id="kpin:30170914"/>
<feature type="region of interest" description="Disordered" evidence="1">
    <location>
        <begin position="608"/>
        <end position="652"/>
    </location>
</feature>
<reference evidence="2" key="3">
    <citation type="submission" date="2016-07" db="EMBL/GenBank/DDBJ databases">
        <title>Evolution of pathogenesis and genome organization in the Tremellales.</title>
        <authorList>
            <person name="Cuomo C."/>
            <person name="Litvintseva A."/>
            <person name="Heitman J."/>
            <person name="Chen Y."/>
            <person name="Sun S."/>
            <person name="Springer D."/>
            <person name="Dromer F."/>
            <person name="Young S."/>
            <person name="Zeng Q."/>
            <person name="Chapman S."/>
            <person name="Gujja S."/>
            <person name="Saif S."/>
            <person name="Birren B."/>
        </authorList>
    </citation>
    <scope>NUCLEOTIDE SEQUENCE</scope>
    <source>
        <strain evidence="2">CBS 10737</strain>
    </source>
</reference>
<accession>A0A1B9I8H7</accession>
<reference evidence="3" key="2">
    <citation type="submission" date="2013-07" db="EMBL/GenBank/DDBJ databases">
        <authorList>
            <consortium name="The Broad Institute Genome Sequencing Platform"/>
            <person name="Cuomo C."/>
            <person name="Litvintseva A."/>
            <person name="Chen Y."/>
            <person name="Heitman J."/>
            <person name="Sun S."/>
            <person name="Springer D."/>
            <person name="Dromer F."/>
            <person name="Young S.K."/>
            <person name="Zeng Q."/>
            <person name="Gargeya S."/>
            <person name="Fitzgerald M."/>
            <person name="Abouelleil A."/>
            <person name="Alvarado L."/>
            <person name="Berlin A.M."/>
            <person name="Chapman S.B."/>
            <person name="Dewar J."/>
            <person name="Goldberg J."/>
            <person name="Griggs A."/>
            <person name="Gujja S."/>
            <person name="Hansen M."/>
            <person name="Howarth C."/>
            <person name="Imamovic A."/>
            <person name="Larimer J."/>
            <person name="McCowan C."/>
            <person name="Murphy C."/>
            <person name="Pearson M."/>
            <person name="Priest M."/>
            <person name="Roberts A."/>
            <person name="Saif S."/>
            <person name="Shea T."/>
            <person name="Sykes S."/>
            <person name="Wortman J."/>
            <person name="Nusbaum C."/>
            <person name="Birren B."/>
        </authorList>
    </citation>
    <scope>NUCLEOTIDE SEQUENCE</scope>
    <source>
        <strain evidence="3">CBS 10737</strain>
    </source>
</reference>
<gene>
    <name evidence="2" type="ORF">I206_02545</name>
    <name evidence="3" type="ORF">I206_105006</name>
</gene>
<feature type="compositionally biased region" description="Polar residues" evidence="1">
    <location>
        <begin position="542"/>
        <end position="555"/>
    </location>
</feature>
<protein>
    <submittedName>
        <fullName evidence="2">Uncharacterized protein</fullName>
    </submittedName>
</protein>
<feature type="compositionally biased region" description="Low complexity" evidence="1">
    <location>
        <begin position="137"/>
        <end position="151"/>
    </location>
</feature>
<feature type="compositionally biased region" description="Low complexity" evidence="1">
    <location>
        <begin position="223"/>
        <end position="253"/>
    </location>
</feature>
<feature type="region of interest" description="Disordered" evidence="1">
    <location>
        <begin position="529"/>
        <end position="559"/>
    </location>
</feature>
<dbReference type="AlphaFoldDB" id="A0A1B9I8H7"/>
<evidence type="ECO:0000313" key="2">
    <source>
        <dbReference type="EMBL" id="OCF51829.1"/>
    </source>
</evidence>
<dbReference type="Proteomes" id="UP000094020">
    <property type="component" value="Chromosome 6"/>
</dbReference>
<dbReference type="RefSeq" id="XP_019013048.1">
    <property type="nucleotide sequence ID" value="XM_019154308.1"/>
</dbReference>
<feature type="compositionally biased region" description="Low complexity" evidence="1">
    <location>
        <begin position="60"/>
        <end position="70"/>
    </location>
</feature>
<proteinExistence type="predicted"/>
<feature type="compositionally biased region" description="Low complexity" evidence="1">
    <location>
        <begin position="190"/>
        <end position="210"/>
    </location>
</feature>
<dbReference type="EMBL" id="CP144524">
    <property type="protein sequence ID" value="WWC71053.1"/>
    <property type="molecule type" value="Genomic_DNA"/>
</dbReference>
<evidence type="ECO:0000313" key="4">
    <source>
        <dbReference type="Proteomes" id="UP000094020"/>
    </source>
</evidence>
<feature type="region of interest" description="Disordered" evidence="1">
    <location>
        <begin position="477"/>
        <end position="511"/>
    </location>
</feature>
<dbReference type="OrthoDB" id="2592339at2759"/>
<reference evidence="3" key="4">
    <citation type="submission" date="2024-02" db="EMBL/GenBank/DDBJ databases">
        <title>Comparative genomics of Cryptococcus and Kwoniella reveals pathogenesis evolution and contrasting modes of karyotype evolution via chromosome fusion or intercentromeric recombination.</title>
        <authorList>
            <person name="Coelho M.A."/>
            <person name="David-Palma M."/>
            <person name="Shea T."/>
            <person name="Bowers K."/>
            <person name="McGinley-Smith S."/>
            <person name="Mohammad A.W."/>
            <person name="Gnirke A."/>
            <person name="Yurkov A.M."/>
            <person name="Nowrousian M."/>
            <person name="Sun S."/>
            <person name="Cuomo C.A."/>
            <person name="Heitman J."/>
        </authorList>
    </citation>
    <scope>NUCLEOTIDE SEQUENCE</scope>
    <source>
        <strain evidence="3">CBS 10737</strain>
    </source>
</reference>
<name>A0A1B9I8H7_9TREE</name>
<evidence type="ECO:0000256" key="1">
    <source>
        <dbReference type="SAM" id="MobiDB-lite"/>
    </source>
</evidence>
<dbReference type="GeneID" id="30170914"/>
<sequence>MPSKTSVPVFHPDHPHNRQPYPLYESQTPNQYHNIPGGETRGMLSQHLQRGKYREDGLSDSESSLSPSPGNKSRCFCGNSTQDGGIYCSVSCARSDAFSSLCYKPGTQSTESLIHTGPAHPQHPSIVSAISASLSRNPSSASSTSIASSSSNQDGGDWNASHYRRLAQADLRRQERKEERRKRRAEGSLASSISTSRSTMMSISSSASRSIPDLIGGHSRNPSIASSITSMSSSTWGLGGSLSRNPSSASTSSRKGGAGYGGNVNIGAAIMEDEDEEEWLQSEFAQPSIPAVPLSSAKRPTHSRSGSKTTSSRKGRKHTPDPLPFGMGKDMRDVLEEIIQMEKSFLVSDNETEDNVDDDDDKMSQNGTSQPAGLFTSQFGGPPRTPSPVSTSKRRTSIAPGAPIRGHRSALSHSALPPPSPNVRNPKPQRPPSLMGLHQSSLSESHTALYLATASPVAPGPGRRSASPKLEYRKSITFTPDAAGPSISFDLPAPKRMFDSPSGTITPMGGRRKLNLTPQAVHPSMDGWRFPAGAGGNGGSNMATPTRPSQSQFPNEPQVDVDTTIEPTLLWPSQPPNLQPALFPCSPAVETPEFQGMSRLANQLEKRDSQISAPGSGMRLGELLGSGDESMEMEVEQDEEDESTEQGHSELGARMMGYLPVFLEAEGFRVGNGNVRW</sequence>
<evidence type="ECO:0000313" key="3">
    <source>
        <dbReference type="EMBL" id="WWC71053.1"/>
    </source>
</evidence>
<dbReference type="EMBL" id="KV700115">
    <property type="protein sequence ID" value="OCF51829.1"/>
    <property type="molecule type" value="Genomic_DNA"/>
</dbReference>
<feature type="region of interest" description="Disordered" evidence="1">
    <location>
        <begin position="1"/>
        <end position="72"/>
    </location>
</feature>
<feature type="region of interest" description="Disordered" evidence="1">
    <location>
        <begin position="453"/>
        <end position="472"/>
    </location>
</feature>
<feature type="region of interest" description="Disordered" evidence="1">
    <location>
        <begin position="344"/>
        <end position="448"/>
    </location>
</feature>
<reference evidence="2" key="1">
    <citation type="submission" date="2013-07" db="EMBL/GenBank/DDBJ databases">
        <title>The Genome Sequence of Cryptococcus pinus CBS10737.</title>
        <authorList>
            <consortium name="The Broad Institute Genome Sequencing Platform"/>
            <person name="Cuomo C."/>
            <person name="Litvintseva A."/>
            <person name="Chen Y."/>
            <person name="Heitman J."/>
            <person name="Sun S."/>
            <person name="Springer D."/>
            <person name="Dromer F."/>
            <person name="Young S.K."/>
            <person name="Zeng Q."/>
            <person name="Gargeya S."/>
            <person name="Fitzgerald M."/>
            <person name="Abouelleil A."/>
            <person name="Alvarado L."/>
            <person name="Berlin A.M."/>
            <person name="Chapman S.B."/>
            <person name="Dewar J."/>
            <person name="Goldberg J."/>
            <person name="Griggs A."/>
            <person name="Gujja S."/>
            <person name="Hansen M."/>
            <person name="Howarth C."/>
            <person name="Imamovic A."/>
            <person name="Larimer J."/>
            <person name="McCowan C."/>
            <person name="Murphy C."/>
            <person name="Pearson M."/>
            <person name="Priest M."/>
            <person name="Roberts A."/>
            <person name="Saif S."/>
            <person name="Shea T."/>
            <person name="Sykes S."/>
            <person name="Wortman J."/>
            <person name="Nusbaum C."/>
            <person name="Birren B."/>
        </authorList>
    </citation>
    <scope>NUCLEOTIDE SEQUENCE [LARGE SCALE GENOMIC DNA]</scope>
    <source>
        <strain evidence="2">CBS 10737</strain>
    </source>
</reference>
<feature type="region of interest" description="Disordered" evidence="1">
    <location>
        <begin position="273"/>
        <end position="332"/>
    </location>
</feature>
<feature type="compositionally biased region" description="Acidic residues" evidence="1">
    <location>
        <begin position="629"/>
        <end position="644"/>
    </location>
</feature>
<feature type="compositionally biased region" description="Polar residues" evidence="1">
    <location>
        <begin position="364"/>
        <end position="379"/>
    </location>
</feature>
<organism evidence="2">
    <name type="scientific">Kwoniella pini CBS 10737</name>
    <dbReference type="NCBI Taxonomy" id="1296096"/>
    <lineage>
        <taxon>Eukaryota</taxon>
        <taxon>Fungi</taxon>
        <taxon>Dikarya</taxon>
        <taxon>Basidiomycota</taxon>
        <taxon>Agaricomycotina</taxon>
        <taxon>Tremellomycetes</taxon>
        <taxon>Tremellales</taxon>
        <taxon>Cryptococcaceae</taxon>
        <taxon>Kwoniella</taxon>
    </lineage>
</organism>
<feature type="compositionally biased region" description="Acidic residues" evidence="1">
    <location>
        <begin position="350"/>
        <end position="361"/>
    </location>
</feature>
<keyword evidence="4" id="KW-1185">Reference proteome</keyword>
<feature type="region of interest" description="Disordered" evidence="1">
    <location>
        <begin position="137"/>
        <end position="261"/>
    </location>
</feature>